<accession>A0A8X6T1C2</accession>
<comment type="caution">
    <text evidence="1">The sequence shown here is derived from an EMBL/GenBank/DDBJ whole genome shotgun (WGS) entry which is preliminary data.</text>
</comment>
<dbReference type="AlphaFoldDB" id="A0A8X6T1C2"/>
<evidence type="ECO:0000313" key="2">
    <source>
        <dbReference type="Proteomes" id="UP000887159"/>
    </source>
</evidence>
<sequence length="88" mass="10252">MNVDRVLTKVPLLSFEIVTFHNPAPLRSAMHVLETLQEVFFWDGVQKTRHVSLDVRNIVNNSITFFSSLNSQHRFMANLQFFSYHAQS</sequence>
<evidence type="ECO:0000313" key="1">
    <source>
        <dbReference type="EMBL" id="GFY16578.1"/>
    </source>
</evidence>
<protein>
    <submittedName>
        <fullName evidence="1">Uncharacterized protein</fullName>
    </submittedName>
</protein>
<organism evidence="1 2">
    <name type="scientific">Trichonephila clavipes</name>
    <name type="common">Golden silk orbweaver</name>
    <name type="synonym">Nephila clavipes</name>
    <dbReference type="NCBI Taxonomy" id="2585209"/>
    <lineage>
        <taxon>Eukaryota</taxon>
        <taxon>Metazoa</taxon>
        <taxon>Ecdysozoa</taxon>
        <taxon>Arthropoda</taxon>
        <taxon>Chelicerata</taxon>
        <taxon>Arachnida</taxon>
        <taxon>Araneae</taxon>
        <taxon>Araneomorphae</taxon>
        <taxon>Entelegynae</taxon>
        <taxon>Araneoidea</taxon>
        <taxon>Nephilidae</taxon>
        <taxon>Trichonephila</taxon>
    </lineage>
</organism>
<keyword evidence="2" id="KW-1185">Reference proteome</keyword>
<dbReference type="EMBL" id="BMAU01021339">
    <property type="protein sequence ID" value="GFY16578.1"/>
    <property type="molecule type" value="Genomic_DNA"/>
</dbReference>
<name>A0A8X6T1C2_TRICX</name>
<reference evidence="1" key="1">
    <citation type="submission" date="2020-08" db="EMBL/GenBank/DDBJ databases">
        <title>Multicomponent nature underlies the extraordinary mechanical properties of spider dragline silk.</title>
        <authorList>
            <person name="Kono N."/>
            <person name="Nakamura H."/>
            <person name="Mori M."/>
            <person name="Yoshida Y."/>
            <person name="Ohtoshi R."/>
            <person name="Malay A.D."/>
            <person name="Moran D.A.P."/>
            <person name="Tomita M."/>
            <person name="Numata K."/>
            <person name="Arakawa K."/>
        </authorList>
    </citation>
    <scope>NUCLEOTIDE SEQUENCE</scope>
</reference>
<proteinExistence type="predicted"/>
<gene>
    <name evidence="1" type="ORF">TNCV_736051</name>
</gene>
<dbReference type="Proteomes" id="UP000887159">
    <property type="component" value="Unassembled WGS sequence"/>
</dbReference>